<keyword evidence="4" id="KW-0540">Nuclease</keyword>
<dbReference type="PANTHER" id="PTHR22930:SF293">
    <property type="entry name" value="PROTEIN ALP1-LIKE"/>
    <property type="match status" value="1"/>
</dbReference>
<evidence type="ECO:0000256" key="5">
    <source>
        <dbReference type="ARBA" id="ARBA00022723"/>
    </source>
</evidence>
<dbReference type="InterPro" id="IPR027806">
    <property type="entry name" value="HARBI1_dom"/>
</dbReference>
<dbReference type="Pfam" id="PF13359">
    <property type="entry name" value="DDE_Tnp_4"/>
    <property type="match status" value="1"/>
</dbReference>
<name>A0AAV2CEB2_9ROSI</name>
<organism evidence="10 11">
    <name type="scientific">Linum trigynum</name>
    <dbReference type="NCBI Taxonomy" id="586398"/>
    <lineage>
        <taxon>Eukaryota</taxon>
        <taxon>Viridiplantae</taxon>
        <taxon>Streptophyta</taxon>
        <taxon>Embryophyta</taxon>
        <taxon>Tracheophyta</taxon>
        <taxon>Spermatophyta</taxon>
        <taxon>Magnoliopsida</taxon>
        <taxon>eudicotyledons</taxon>
        <taxon>Gunneridae</taxon>
        <taxon>Pentapetalae</taxon>
        <taxon>rosids</taxon>
        <taxon>fabids</taxon>
        <taxon>Malpighiales</taxon>
        <taxon>Linaceae</taxon>
        <taxon>Linum</taxon>
    </lineage>
</organism>
<protein>
    <recommendedName>
        <fullName evidence="9">DDE Tnp4 domain-containing protein</fullName>
    </recommendedName>
</protein>
<dbReference type="GO" id="GO:0016787">
    <property type="term" value="F:hydrolase activity"/>
    <property type="evidence" value="ECO:0007669"/>
    <property type="project" value="UniProtKB-KW"/>
</dbReference>
<feature type="domain" description="DDE Tnp4" evidence="9">
    <location>
        <begin position="62"/>
        <end position="221"/>
    </location>
</feature>
<sequence length="289" mass="33463">MSRLSRMSSMERRKLIAAISAFWNLIMIYFELNKLLMKKPEPIPADSTNKRWKYFKNCLGALDGTHIDVRPLKEERTRYRDRSGDLTINCFGVCTPDLEFVYCLAGWEGSAHDARVLNDALNRPNGLVVPEGCYYLCDSGYANSPGFLTPIRGPRYHIDETRGHLPQTAEAYYNWRHAQARNVVERIFGVLKMRWAILRESTWFSIPVVARIVLACCILHNFIKKEHGVDIYERTFRDQDIQQHGSNEVETMAGISSTQPTEAWNQFRTDLVSEMWQTRPARFRASYSV</sequence>
<evidence type="ECO:0000256" key="1">
    <source>
        <dbReference type="ARBA" id="ARBA00001968"/>
    </source>
</evidence>
<feature type="transmembrane region" description="Helical" evidence="8">
    <location>
        <begin position="15"/>
        <end position="32"/>
    </location>
</feature>
<evidence type="ECO:0000313" key="11">
    <source>
        <dbReference type="Proteomes" id="UP001497516"/>
    </source>
</evidence>
<evidence type="ECO:0000256" key="7">
    <source>
        <dbReference type="ARBA" id="ARBA00023242"/>
    </source>
</evidence>
<gene>
    <name evidence="10" type="ORF">LTRI10_LOCUS2635</name>
</gene>
<keyword evidence="8" id="KW-1133">Transmembrane helix</keyword>
<dbReference type="GO" id="GO:0004518">
    <property type="term" value="F:nuclease activity"/>
    <property type="evidence" value="ECO:0007669"/>
    <property type="project" value="UniProtKB-KW"/>
</dbReference>
<accession>A0AAV2CEB2</accession>
<evidence type="ECO:0000256" key="3">
    <source>
        <dbReference type="ARBA" id="ARBA00006958"/>
    </source>
</evidence>
<reference evidence="10 11" key="1">
    <citation type="submission" date="2024-04" db="EMBL/GenBank/DDBJ databases">
        <authorList>
            <person name="Fracassetti M."/>
        </authorList>
    </citation>
    <scope>NUCLEOTIDE SEQUENCE [LARGE SCALE GENOMIC DNA]</scope>
</reference>
<evidence type="ECO:0000256" key="8">
    <source>
        <dbReference type="SAM" id="Phobius"/>
    </source>
</evidence>
<comment type="subcellular location">
    <subcellularLocation>
        <location evidence="2">Nucleus</location>
    </subcellularLocation>
</comment>
<dbReference type="PANTHER" id="PTHR22930">
    <property type="match status" value="1"/>
</dbReference>
<evidence type="ECO:0000313" key="10">
    <source>
        <dbReference type="EMBL" id="CAL1354849.1"/>
    </source>
</evidence>
<evidence type="ECO:0000256" key="4">
    <source>
        <dbReference type="ARBA" id="ARBA00022722"/>
    </source>
</evidence>
<comment type="similarity">
    <text evidence="3">Belongs to the HARBI1 family.</text>
</comment>
<keyword evidence="8" id="KW-0472">Membrane</keyword>
<evidence type="ECO:0000259" key="9">
    <source>
        <dbReference type="Pfam" id="PF13359"/>
    </source>
</evidence>
<keyword evidence="7" id="KW-0539">Nucleus</keyword>
<evidence type="ECO:0000256" key="6">
    <source>
        <dbReference type="ARBA" id="ARBA00022801"/>
    </source>
</evidence>
<dbReference type="GO" id="GO:0005634">
    <property type="term" value="C:nucleus"/>
    <property type="evidence" value="ECO:0007669"/>
    <property type="project" value="UniProtKB-SubCell"/>
</dbReference>
<keyword evidence="11" id="KW-1185">Reference proteome</keyword>
<evidence type="ECO:0000256" key="2">
    <source>
        <dbReference type="ARBA" id="ARBA00004123"/>
    </source>
</evidence>
<dbReference type="AlphaFoldDB" id="A0AAV2CEB2"/>
<proteinExistence type="inferred from homology"/>
<dbReference type="InterPro" id="IPR045249">
    <property type="entry name" value="HARBI1-like"/>
</dbReference>
<keyword evidence="5" id="KW-0479">Metal-binding</keyword>
<keyword evidence="8" id="KW-0812">Transmembrane</keyword>
<keyword evidence="6" id="KW-0378">Hydrolase</keyword>
<dbReference type="EMBL" id="OZ034813">
    <property type="protein sequence ID" value="CAL1354849.1"/>
    <property type="molecule type" value="Genomic_DNA"/>
</dbReference>
<dbReference type="Proteomes" id="UP001497516">
    <property type="component" value="Chromosome 1"/>
</dbReference>
<dbReference type="GO" id="GO:0046872">
    <property type="term" value="F:metal ion binding"/>
    <property type="evidence" value="ECO:0007669"/>
    <property type="project" value="UniProtKB-KW"/>
</dbReference>
<comment type="cofactor">
    <cofactor evidence="1">
        <name>a divalent metal cation</name>
        <dbReference type="ChEBI" id="CHEBI:60240"/>
    </cofactor>
</comment>